<evidence type="ECO:0000256" key="1">
    <source>
        <dbReference type="SAM" id="MobiDB-lite"/>
    </source>
</evidence>
<dbReference type="InterPro" id="IPR046373">
    <property type="entry name" value="Acyl-CoA_Oxase/DH_mid-dom_sf"/>
</dbReference>
<accession>A0A846WKQ5</accession>
<gene>
    <name evidence="3" type="ORF">HGA05_04875</name>
</gene>
<feature type="region of interest" description="Disordered" evidence="1">
    <location>
        <begin position="1"/>
        <end position="26"/>
    </location>
</feature>
<comment type="caution">
    <text evidence="3">The sequence shown here is derived from an EMBL/GenBank/DDBJ whole genome shotgun (WGS) entry which is preliminary data.</text>
</comment>
<evidence type="ECO:0000313" key="4">
    <source>
        <dbReference type="Proteomes" id="UP000563898"/>
    </source>
</evidence>
<dbReference type="EMBL" id="JAAXPC010000002">
    <property type="protein sequence ID" value="NKY00901.1"/>
    <property type="molecule type" value="Genomic_DNA"/>
</dbReference>
<evidence type="ECO:0000259" key="2">
    <source>
        <dbReference type="Pfam" id="PF02770"/>
    </source>
</evidence>
<dbReference type="SUPFAM" id="SSF56645">
    <property type="entry name" value="Acyl-CoA dehydrogenase NM domain-like"/>
    <property type="match status" value="1"/>
</dbReference>
<evidence type="ECO:0000313" key="3">
    <source>
        <dbReference type="EMBL" id="NKY00901.1"/>
    </source>
</evidence>
<protein>
    <submittedName>
        <fullName evidence="3">Acyl-CoA dehydrogenase</fullName>
    </submittedName>
</protein>
<feature type="compositionally biased region" description="Basic and acidic residues" evidence="1">
    <location>
        <begin position="13"/>
        <end position="26"/>
    </location>
</feature>
<name>A0A846WKQ5_9ACTN</name>
<organism evidence="3 4">
    <name type="scientific">Gordonia polyisoprenivorans</name>
    <dbReference type="NCBI Taxonomy" id="84595"/>
    <lineage>
        <taxon>Bacteria</taxon>
        <taxon>Bacillati</taxon>
        <taxon>Actinomycetota</taxon>
        <taxon>Actinomycetes</taxon>
        <taxon>Mycobacteriales</taxon>
        <taxon>Gordoniaceae</taxon>
        <taxon>Gordonia</taxon>
    </lineage>
</organism>
<reference evidence="3 4" key="1">
    <citation type="submission" date="2020-04" db="EMBL/GenBank/DDBJ databases">
        <title>MicrobeNet Type strains.</title>
        <authorList>
            <person name="Nicholson A.C."/>
        </authorList>
    </citation>
    <scope>NUCLEOTIDE SEQUENCE [LARGE SCALE GENOMIC DNA]</scope>
    <source>
        <strain evidence="3 4">ATCC BAA-14</strain>
    </source>
</reference>
<feature type="domain" description="Acyl-CoA oxidase/dehydrogenase middle" evidence="2">
    <location>
        <begin position="89"/>
        <end position="162"/>
    </location>
</feature>
<sequence>MSPPATPASRARRIADDLADRVPHPGEGDTAARWRLLADLTHADIAVGRLVEAHLDARTILHEIDSGTTEPGSFWGVWAAEPPHPRIEASRTDRGWRLRGAKPWCSGVQTCTHALVTADVDDGARALFAVDLDEEGVRRETTEWAATGMSATETGTVHLDDVPARPIGSPGAYLERPGFFHGGIGVAACWWGGARKVADAIYRTSPADDVAAMHLGAIDARLLAGFTLLEQVAGIVDAHPDDLDGARRLALSVRWSVEQVATEVIDRVARALGPTPLVRDAEHAQAVADLEVYLRQSHAERDLIDLGRLTEAPLFGRSAGRDGITLESGAGRR</sequence>
<dbReference type="AlphaFoldDB" id="A0A846WKQ5"/>
<dbReference type="GO" id="GO:0016627">
    <property type="term" value="F:oxidoreductase activity, acting on the CH-CH group of donors"/>
    <property type="evidence" value="ECO:0007669"/>
    <property type="project" value="InterPro"/>
</dbReference>
<dbReference type="Gene3D" id="2.40.110.10">
    <property type="entry name" value="Butyryl-CoA Dehydrogenase, subunit A, domain 2"/>
    <property type="match status" value="1"/>
</dbReference>
<dbReference type="Proteomes" id="UP000563898">
    <property type="component" value="Unassembled WGS sequence"/>
</dbReference>
<dbReference type="InterPro" id="IPR009100">
    <property type="entry name" value="AcylCoA_DH/oxidase_NM_dom_sf"/>
</dbReference>
<dbReference type="InterPro" id="IPR006091">
    <property type="entry name" value="Acyl-CoA_Oxase/DH_mid-dom"/>
</dbReference>
<dbReference type="Pfam" id="PF02770">
    <property type="entry name" value="Acyl-CoA_dh_M"/>
    <property type="match status" value="1"/>
</dbReference>
<proteinExistence type="predicted"/>